<dbReference type="Gene3D" id="3.50.50.60">
    <property type="entry name" value="FAD/NAD(P)-binding domain"/>
    <property type="match status" value="1"/>
</dbReference>
<dbReference type="SUPFAM" id="SSF51905">
    <property type="entry name" value="FAD/NAD(P)-binding domain"/>
    <property type="match status" value="1"/>
</dbReference>
<keyword evidence="4" id="KW-0274">FAD</keyword>
<dbReference type="NCBIfam" id="NF006144">
    <property type="entry name" value="PRK08294.1"/>
    <property type="match status" value="1"/>
</dbReference>
<evidence type="ECO:0000256" key="4">
    <source>
        <dbReference type="ARBA" id="ARBA00022827"/>
    </source>
</evidence>
<dbReference type="PRINTS" id="PR00420">
    <property type="entry name" value="RNGMNOXGNASE"/>
</dbReference>
<feature type="domain" description="Phenol hydroxylase-like C-terminal dimerisation" evidence="7">
    <location>
        <begin position="451"/>
        <end position="635"/>
    </location>
</feature>
<dbReference type="GO" id="GO:0004497">
    <property type="term" value="F:monooxygenase activity"/>
    <property type="evidence" value="ECO:0007669"/>
    <property type="project" value="UniProtKB-KW"/>
</dbReference>
<keyword evidence="3" id="KW-0285">Flavoprotein</keyword>
<reference evidence="8 9" key="1">
    <citation type="journal article" date="2019" name="Int. J. Syst. Evol. Microbiol.">
        <title>The Global Catalogue of Microorganisms (GCM) 10K type strain sequencing project: providing services to taxonomists for standard genome sequencing and annotation.</title>
        <authorList>
            <consortium name="The Broad Institute Genomics Platform"/>
            <consortium name="The Broad Institute Genome Sequencing Center for Infectious Disease"/>
            <person name="Wu L."/>
            <person name="Ma J."/>
        </authorList>
    </citation>
    <scope>NUCLEOTIDE SEQUENCE [LARGE SCALE GENOMIC DNA]</scope>
    <source>
        <strain evidence="8 9">JCM 14736</strain>
    </source>
</reference>
<dbReference type="RefSeq" id="WP_344030760.1">
    <property type="nucleotide sequence ID" value="NZ_BAAAOB010000001.1"/>
</dbReference>
<dbReference type="InterPro" id="IPR036188">
    <property type="entry name" value="FAD/NAD-bd_sf"/>
</dbReference>
<accession>A0ABN2LE52</accession>
<dbReference type="CDD" id="cd02979">
    <property type="entry name" value="PHOX_C"/>
    <property type="match status" value="1"/>
</dbReference>
<name>A0ABN2LE52_9MICO</name>
<dbReference type="InterPro" id="IPR036249">
    <property type="entry name" value="Thioredoxin-like_sf"/>
</dbReference>
<dbReference type="Pfam" id="PF01494">
    <property type="entry name" value="FAD_binding_3"/>
    <property type="match status" value="1"/>
</dbReference>
<comment type="caution">
    <text evidence="8">The sequence shown here is derived from an EMBL/GenBank/DDBJ whole genome shotgun (WGS) entry which is preliminary data.</text>
</comment>
<keyword evidence="5" id="KW-0560">Oxidoreductase</keyword>
<dbReference type="PANTHER" id="PTHR43004">
    <property type="entry name" value="TRK SYSTEM POTASSIUM UPTAKE PROTEIN"/>
    <property type="match status" value="1"/>
</dbReference>
<evidence type="ECO:0000313" key="8">
    <source>
        <dbReference type="EMBL" id="GAA1785460.1"/>
    </source>
</evidence>
<comment type="cofactor">
    <cofactor evidence="1">
        <name>FAD</name>
        <dbReference type="ChEBI" id="CHEBI:57692"/>
    </cofactor>
</comment>
<protein>
    <submittedName>
        <fullName evidence="8">FAD-dependent monooxygenase</fullName>
    </submittedName>
</protein>
<keyword evidence="9" id="KW-1185">Reference proteome</keyword>
<dbReference type="Pfam" id="PF07976">
    <property type="entry name" value="Phe_hydrox_dim"/>
    <property type="match status" value="1"/>
</dbReference>
<dbReference type="Proteomes" id="UP001500851">
    <property type="component" value="Unassembled WGS sequence"/>
</dbReference>
<keyword evidence="8" id="KW-0503">Monooxygenase</keyword>
<comment type="similarity">
    <text evidence="2">Belongs to the PheA/TfdB FAD monooxygenase family.</text>
</comment>
<evidence type="ECO:0000259" key="7">
    <source>
        <dbReference type="Pfam" id="PF07976"/>
    </source>
</evidence>
<dbReference type="Gene3D" id="3.30.9.10">
    <property type="entry name" value="D-Amino Acid Oxidase, subunit A, domain 2"/>
    <property type="match status" value="1"/>
</dbReference>
<dbReference type="EMBL" id="BAAAOB010000001">
    <property type="protein sequence ID" value="GAA1785460.1"/>
    <property type="molecule type" value="Genomic_DNA"/>
</dbReference>
<dbReference type="SUPFAM" id="SSF52833">
    <property type="entry name" value="Thioredoxin-like"/>
    <property type="match status" value="1"/>
</dbReference>
<proteinExistence type="inferred from homology"/>
<sequence length="635" mass="69411">MQFHHHGYVSGDPRIAPAAGVGLDRPAELPSEIDVLIVGSGPAGIVAAAQLAQFPNVVTRVVERRDGRLVLGQADGIQARSVETFQAFGFAQQIIQEAYQITETSFWTPDPARPANIVHSSTTPDDPQGISEFPHLIVNQARVIDYFADYARRAPARGDIDYGYEFVDLEVTGEGEYPVLVTLRKVSGFSGAGINTEKAEGGAAEETVTVRAKYVIGADGARSSVRRSIGGSLAGSTSLHAWGVMDVLAVTDFPDFRKKCIIHSEAGSILHIPREGNHLARIYVDLGETDENDGGQVRHTPLDEVIARANAILHPYTLDVRDVPWHSVYEVAHRLTDRFDDAASSPDGKGRVFLMGDACHTHSAKAGQGMNVSMQDGWNLGWKLGYVLEGRSPESLLKTYSDERWVTSKNLIDFDREWSTLMAKKPEEFDSPSELEDFYVATAEFPAGFMTQYTESMLTGGDAHQSLATGFPLGKRFKSVMTTRVADAVPVHLGHHHRADGRFRVYAFADATGERLAEWAAWMLEDPASPVRRYTPEGADIDVLLDVKAVYQQPHDRVGLPSVPKLFLPASGPFGLTDYEKVYAALPGDDIFEQRGIDRAGAVVVVRPDHYVAAVLPLDAPELTADYFAGVLLEQ</sequence>
<dbReference type="Gene3D" id="3.40.30.20">
    <property type="match status" value="1"/>
</dbReference>
<evidence type="ECO:0000256" key="2">
    <source>
        <dbReference type="ARBA" id="ARBA00007801"/>
    </source>
</evidence>
<dbReference type="InterPro" id="IPR002938">
    <property type="entry name" value="FAD-bd"/>
</dbReference>
<feature type="domain" description="FAD-binding" evidence="6">
    <location>
        <begin position="32"/>
        <end position="414"/>
    </location>
</feature>
<dbReference type="PANTHER" id="PTHR43004:SF19">
    <property type="entry name" value="BINDING MONOOXYGENASE, PUTATIVE (JCVI)-RELATED"/>
    <property type="match status" value="1"/>
</dbReference>
<evidence type="ECO:0000313" key="9">
    <source>
        <dbReference type="Proteomes" id="UP001500851"/>
    </source>
</evidence>
<evidence type="ECO:0000256" key="1">
    <source>
        <dbReference type="ARBA" id="ARBA00001974"/>
    </source>
</evidence>
<evidence type="ECO:0000256" key="3">
    <source>
        <dbReference type="ARBA" id="ARBA00022630"/>
    </source>
</evidence>
<organism evidence="8 9">
    <name type="scientific">Leucobacter iarius</name>
    <dbReference type="NCBI Taxonomy" id="333963"/>
    <lineage>
        <taxon>Bacteria</taxon>
        <taxon>Bacillati</taxon>
        <taxon>Actinomycetota</taxon>
        <taxon>Actinomycetes</taxon>
        <taxon>Micrococcales</taxon>
        <taxon>Microbacteriaceae</taxon>
        <taxon>Leucobacter</taxon>
    </lineage>
</organism>
<dbReference type="InterPro" id="IPR038220">
    <property type="entry name" value="PHOX_C_sf"/>
</dbReference>
<dbReference type="InterPro" id="IPR012941">
    <property type="entry name" value="Phe_hydrox_C_dim_dom"/>
</dbReference>
<gene>
    <name evidence="8" type="ORF">GCM10009768_12940</name>
</gene>
<dbReference type="SUPFAM" id="SSF54373">
    <property type="entry name" value="FAD-linked reductases, C-terminal domain"/>
    <property type="match status" value="1"/>
</dbReference>
<dbReference type="InterPro" id="IPR050641">
    <property type="entry name" value="RIFMO-like"/>
</dbReference>
<evidence type="ECO:0000256" key="5">
    <source>
        <dbReference type="ARBA" id="ARBA00023002"/>
    </source>
</evidence>
<evidence type="ECO:0000259" key="6">
    <source>
        <dbReference type="Pfam" id="PF01494"/>
    </source>
</evidence>